<dbReference type="Gramene" id="rna19434">
    <property type="protein sequence ID" value="RHN70812.1"/>
    <property type="gene ID" value="gene19434"/>
</dbReference>
<feature type="compositionally biased region" description="Polar residues" evidence="1">
    <location>
        <begin position="1"/>
        <end position="12"/>
    </location>
</feature>
<evidence type="ECO:0000259" key="3">
    <source>
        <dbReference type="Pfam" id="PF23209"/>
    </source>
</evidence>
<reference evidence="4 8" key="1">
    <citation type="journal article" date="2011" name="Nature">
        <title>The Medicago genome provides insight into the evolution of rhizobial symbioses.</title>
        <authorList>
            <person name="Young N.D."/>
            <person name="Debelle F."/>
            <person name="Oldroyd G.E."/>
            <person name="Geurts R."/>
            <person name="Cannon S.B."/>
            <person name="Udvardi M.K."/>
            <person name="Benedito V.A."/>
            <person name="Mayer K.F."/>
            <person name="Gouzy J."/>
            <person name="Schoof H."/>
            <person name="Van de Peer Y."/>
            <person name="Proost S."/>
            <person name="Cook D.R."/>
            <person name="Meyers B.C."/>
            <person name="Spannagl M."/>
            <person name="Cheung F."/>
            <person name="De Mita S."/>
            <person name="Krishnakumar V."/>
            <person name="Gundlach H."/>
            <person name="Zhou S."/>
            <person name="Mudge J."/>
            <person name="Bharti A.K."/>
            <person name="Murray J.D."/>
            <person name="Naoumkina M.A."/>
            <person name="Rosen B."/>
            <person name="Silverstein K.A."/>
            <person name="Tang H."/>
            <person name="Rombauts S."/>
            <person name="Zhao P.X."/>
            <person name="Zhou P."/>
            <person name="Barbe V."/>
            <person name="Bardou P."/>
            <person name="Bechner M."/>
            <person name="Bellec A."/>
            <person name="Berger A."/>
            <person name="Berges H."/>
            <person name="Bidwell S."/>
            <person name="Bisseling T."/>
            <person name="Choisne N."/>
            <person name="Couloux A."/>
            <person name="Denny R."/>
            <person name="Deshpande S."/>
            <person name="Dai X."/>
            <person name="Doyle J.J."/>
            <person name="Dudez A.M."/>
            <person name="Farmer A.D."/>
            <person name="Fouteau S."/>
            <person name="Franken C."/>
            <person name="Gibelin C."/>
            <person name="Gish J."/>
            <person name="Goldstein S."/>
            <person name="Gonzalez A.J."/>
            <person name="Green P.J."/>
            <person name="Hallab A."/>
            <person name="Hartog M."/>
            <person name="Hua A."/>
            <person name="Humphray S.J."/>
            <person name="Jeong D.H."/>
            <person name="Jing Y."/>
            <person name="Jocker A."/>
            <person name="Kenton S.M."/>
            <person name="Kim D.J."/>
            <person name="Klee K."/>
            <person name="Lai H."/>
            <person name="Lang C."/>
            <person name="Lin S."/>
            <person name="Macmil S.L."/>
            <person name="Magdelenat G."/>
            <person name="Matthews L."/>
            <person name="McCorrison J."/>
            <person name="Monaghan E.L."/>
            <person name="Mun J.H."/>
            <person name="Najar F.Z."/>
            <person name="Nicholson C."/>
            <person name="Noirot C."/>
            <person name="O'Bleness M."/>
            <person name="Paule C.R."/>
            <person name="Poulain J."/>
            <person name="Prion F."/>
            <person name="Qin B."/>
            <person name="Qu C."/>
            <person name="Retzel E.F."/>
            <person name="Riddle C."/>
            <person name="Sallet E."/>
            <person name="Samain S."/>
            <person name="Samson N."/>
            <person name="Sanders I."/>
            <person name="Saurat O."/>
            <person name="Scarpelli C."/>
            <person name="Schiex T."/>
            <person name="Segurens B."/>
            <person name="Severin A.J."/>
            <person name="Sherrier D.J."/>
            <person name="Shi R."/>
            <person name="Sims S."/>
            <person name="Singer S.R."/>
            <person name="Sinharoy S."/>
            <person name="Sterck L."/>
            <person name="Viollet A."/>
            <person name="Wang B.B."/>
            <person name="Wang K."/>
            <person name="Wang M."/>
            <person name="Wang X."/>
            <person name="Warfsmann J."/>
            <person name="Weissenbach J."/>
            <person name="White D.D."/>
            <person name="White J.D."/>
            <person name="Wiley G.B."/>
            <person name="Wincker P."/>
            <person name="Xing Y."/>
            <person name="Yang L."/>
            <person name="Yao Z."/>
            <person name="Ying F."/>
            <person name="Zhai J."/>
            <person name="Zhou L."/>
            <person name="Zuber A."/>
            <person name="Denarie J."/>
            <person name="Dixon R.A."/>
            <person name="May G.D."/>
            <person name="Schwartz D.C."/>
            <person name="Rogers J."/>
            <person name="Quetier F."/>
            <person name="Town C.D."/>
            <person name="Roe B.A."/>
        </authorList>
    </citation>
    <scope>NUCLEOTIDE SEQUENCE [LARGE SCALE GENOMIC DNA]</scope>
    <source>
        <strain evidence="4">A17</strain>
        <strain evidence="7 8">cv. Jemalong A17</strain>
    </source>
</reference>
<dbReference type="AlphaFoldDB" id="G7ZWP1"/>
<dbReference type="EMBL" id="CM001219">
    <property type="protein sequence ID" value="KEH35998.1"/>
    <property type="molecule type" value="Genomic_DNA"/>
</dbReference>
<proteinExistence type="predicted"/>
<dbReference type="CDD" id="cd04301">
    <property type="entry name" value="NAT_SF"/>
    <property type="match status" value="1"/>
</dbReference>
<dbReference type="Pfam" id="PF22970">
    <property type="entry name" value="DUF7028"/>
    <property type="match status" value="1"/>
</dbReference>
<feature type="compositionally biased region" description="Low complexity" evidence="1">
    <location>
        <begin position="14"/>
        <end position="25"/>
    </location>
</feature>
<keyword evidence="8" id="KW-1185">Reference proteome</keyword>
<reference evidence="4 8" key="2">
    <citation type="journal article" date="2014" name="BMC Genomics">
        <title>An improved genome release (version Mt4.0) for the model legume Medicago truncatula.</title>
        <authorList>
            <person name="Tang H."/>
            <person name="Krishnakumar V."/>
            <person name="Bidwell S."/>
            <person name="Rosen B."/>
            <person name="Chan A."/>
            <person name="Zhou S."/>
            <person name="Gentzbittel L."/>
            <person name="Childs K.L."/>
            <person name="Yandell M."/>
            <person name="Gundlach H."/>
            <person name="Mayer K.F."/>
            <person name="Schwartz D.C."/>
            <person name="Town C.D."/>
        </authorList>
    </citation>
    <scope>GENOME REANNOTATION</scope>
    <source>
        <strain evidence="4">A17</strain>
        <strain evidence="7 8">cv. Jemalong A17</strain>
    </source>
</reference>
<reference evidence="6" key="5">
    <citation type="journal article" date="2018" name="Nat. Plants">
        <title>Whole-genome landscape of Medicago truncatula symbiotic genes.</title>
        <authorList>
            <person name="Pecrix Y."/>
            <person name="Gamas P."/>
            <person name="Carrere S."/>
        </authorList>
    </citation>
    <scope>NUCLEOTIDE SEQUENCE</scope>
    <source>
        <tissue evidence="6">Leaves</tissue>
    </source>
</reference>
<evidence type="ECO:0000259" key="2">
    <source>
        <dbReference type="Pfam" id="PF22970"/>
    </source>
</evidence>
<reference evidence="9" key="4">
    <citation type="journal article" date="2018" name="Nat. Plants">
        <title>Whole-genome landscape of Medicago truncatula symbiotic genes.</title>
        <authorList>
            <person name="Pecrix Y."/>
            <person name="Staton S.E."/>
            <person name="Sallet E."/>
            <person name="Lelandais-Briere C."/>
            <person name="Moreau S."/>
            <person name="Carrere S."/>
            <person name="Blein T."/>
            <person name="Jardinaud M.F."/>
            <person name="Latrasse D."/>
            <person name="Zouine M."/>
            <person name="Zahm M."/>
            <person name="Kreplak J."/>
            <person name="Mayjonade B."/>
            <person name="Satge C."/>
            <person name="Perez M."/>
            <person name="Cauet S."/>
            <person name="Marande W."/>
            <person name="Chantry-Darmon C."/>
            <person name="Lopez-Roques C."/>
            <person name="Bouchez O."/>
            <person name="Berard A."/>
            <person name="Debelle F."/>
            <person name="Munos S."/>
            <person name="Bendahmane A."/>
            <person name="Berges H."/>
            <person name="Niebel A."/>
            <person name="Buitink J."/>
            <person name="Frugier F."/>
            <person name="Benhamed M."/>
            <person name="Crespi M."/>
            <person name="Gouzy J."/>
            <person name="Gamas P."/>
        </authorList>
    </citation>
    <scope>NUCLEOTIDE SEQUENCE [LARGE SCALE GENOMIC DNA]</scope>
    <source>
        <strain evidence="9">cv. Jemalong A17</strain>
    </source>
</reference>
<name>G7ZWP1_MEDTR</name>
<feature type="domain" description="DUF7028" evidence="2">
    <location>
        <begin position="55"/>
        <end position="142"/>
    </location>
</feature>
<dbReference type="EMBL" id="CM001219">
    <property type="protein sequence ID" value="KEH35994.1"/>
    <property type="molecule type" value="Genomic_DNA"/>
</dbReference>
<evidence type="ECO:0000313" key="5">
    <source>
        <dbReference type="EMBL" id="KEH35998.1"/>
    </source>
</evidence>
<dbReference type="EC" id="2.3.1.48" evidence="6"/>
<dbReference type="InterPro" id="IPR056511">
    <property type="entry name" value="IDM1_C"/>
</dbReference>
<evidence type="ECO:0000313" key="4">
    <source>
        <dbReference type="EMBL" id="KEH35994.1"/>
    </source>
</evidence>
<dbReference type="Pfam" id="PF23209">
    <property type="entry name" value="IDM1_C"/>
    <property type="match status" value="1"/>
</dbReference>
<dbReference type="Gene3D" id="3.40.630.30">
    <property type="match status" value="1"/>
</dbReference>
<feature type="compositionally biased region" description="Low complexity" evidence="1">
    <location>
        <begin position="36"/>
        <end position="51"/>
    </location>
</feature>
<dbReference type="STRING" id="3880.G7ZWP1"/>
<dbReference type="Proteomes" id="UP000002051">
    <property type="component" value="Chromosome 3"/>
</dbReference>
<feature type="region of interest" description="Disordered" evidence="1">
    <location>
        <begin position="1"/>
        <end position="55"/>
    </location>
</feature>
<evidence type="ECO:0000256" key="1">
    <source>
        <dbReference type="SAM" id="MobiDB-lite"/>
    </source>
</evidence>
<dbReference type="PANTHER" id="PTHR47025:SF21">
    <property type="entry name" value="PHD-TYPE DOMAIN-CONTAINING PROTEIN"/>
    <property type="match status" value="1"/>
</dbReference>
<feature type="domain" description="Increased DNA methylation 1 C-terminal" evidence="3">
    <location>
        <begin position="260"/>
        <end position="355"/>
    </location>
</feature>
<dbReference type="Proteomes" id="UP000265566">
    <property type="component" value="Chromosome 3"/>
</dbReference>
<feature type="compositionally biased region" description="Polar residues" evidence="1">
    <location>
        <begin position="26"/>
        <end position="35"/>
    </location>
</feature>
<dbReference type="InterPro" id="IPR054292">
    <property type="entry name" value="DUF7028"/>
</dbReference>
<dbReference type="SUPFAM" id="SSF55729">
    <property type="entry name" value="Acyl-CoA N-acyltransferases (Nat)"/>
    <property type="match status" value="1"/>
</dbReference>
<keyword evidence="6" id="KW-0012">Acyltransferase</keyword>
<sequence>MVQQSTLNNQHGDSPININSPSSPSHQSLHSGINASSSSHQHHISSPSSSSNITLRIEPKKDPTALLTWICAAEVRYPRNYCYPRKDLYLQAIRHLAFMQWRVEFQPPHKDDKDRKGKYMFTPPDDESQTFDNLVDACNYEFREDQDAEDELRQDQEVDDFVSMETLDEEGMLRCGLCNIACIDYVIMGLNTFCSNSCKGCFDDLQKQLFENVTIDDASASSLIIRYDTKKSKINQQCDYELFKEAAETLCYGFGPGIESMVEQMVYNKKGEHGGFYTCIIQKEGKCASVAVFRAHARNGFVEIPIVATMESFRSQGLCKRLIHSIENCVKRLGIHHLILPSLRTRLAMWEHFGF</sequence>
<dbReference type="HOGENOM" id="CLU_781608_0_0_1"/>
<dbReference type="PaxDb" id="3880-AES83629"/>
<organism evidence="7">
    <name type="scientific">Medicago truncatula</name>
    <name type="common">Barrel medic</name>
    <name type="synonym">Medicago tribuloides</name>
    <dbReference type="NCBI Taxonomy" id="3880"/>
    <lineage>
        <taxon>Eukaryota</taxon>
        <taxon>Viridiplantae</taxon>
        <taxon>Streptophyta</taxon>
        <taxon>Embryophyta</taxon>
        <taxon>Tracheophyta</taxon>
        <taxon>Spermatophyta</taxon>
        <taxon>Magnoliopsida</taxon>
        <taxon>eudicotyledons</taxon>
        <taxon>Gunneridae</taxon>
        <taxon>Pentapetalae</taxon>
        <taxon>rosids</taxon>
        <taxon>fabids</taxon>
        <taxon>Fabales</taxon>
        <taxon>Fabaceae</taxon>
        <taxon>Papilionoideae</taxon>
        <taxon>50 kb inversion clade</taxon>
        <taxon>NPAAA clade</taxon>
        <taxon>Hologalegina</taxon>
        <taxon>IRL clade</taxon>
        <taxon>Trifolieae</taxon>
        <taxon>Medicago</taxon>
    </lineage>
</organism>
<evidence type="ECO:0000313" key="8">
    <source>
        <dbReference type="Proteomes" id="UP000002051"/>
    </source>
</evidence>
<gene>
    <name evidence="4" type="ordered locus">MTR_3g109988</name>
    <name evidence="5" type="ordered locus">MTR_3g110005</name>
    <name evidence="6" type="ORF">MtrunA17_Chr3g0139561</name>
</gene>
<dbReference type="PANTHER" id="PTHR47025">
    <property type="entry name" value="AUTOIMMUNE REGULATOR"/>
    <property type="match status" value="1"/>
</dbReference>
<dbReference type="EnsemblPlants" id="KEH35994">
    <property type="protein sequence ID" value="KEH35994"/>
    <property type="gene ID" value="MTR_3g109988"/>
</dbReference>
<evidence type="ECO:0000313" key="7">
    <source>
        <dbReference type="EnsemblPlants" id="KEH35994"/>
    </source>
</evidence>
<dbReference type="GO" id="GO:0061733">
    <property type="term" value="F:protein-lysine-acetyltransferase activity"/>
    <property type="evidence" value="ECO:0007669"/>
    <property type="project" value="UniProtKB-EC"/>
</dbReference>
<dbReference type="InterPro" id="IPR016181">
    <property type="entry name" value="Acyl_CoA_acyltransferase"/>
</dbReference>
<protein>
    <submittedName>
        <fullName evidence="6">Putative histone acetyltransferase</fullName>
        <ecNumber evidence="6">2.3.1.48</ecNumber>
    </submittedName>
</protein>
<evidence type="ECO:0000313" key="6">
    <source>
        <dbReference type="EMBL" id="RHN70812.1"/>
    </source>
</evidence>
<accession>G7ZWP1</accession>
<dbReference type="EMBL" id="PSQE01000003">
    <property type="protein sequence ID" value="RHN70812.1"/>
    <property type="molecule type" value="Genomic_DNA"/>
</dbReference>
<dbReference type="EnsemblPlants" id="KEH35998">
    <property type="protein sequence ID" value="KEH35998"/>
    <property type="gene ID" value="MTR_3g110005"/>
</dbReference>
<evidence type="ECO:0000313" key="9">
    <source>
        <dbReference type="Proteomes" id="UP000265566"/>
    </source>
</evidence>
<keyword evidence="6" id="KW-0808">Transferase</keyword>
<reference evidence="7" key="3">
    <citation type="submission" date="2015-04" db="UniProtKB">
        <authorList>
            <consortium name="EnsemblPlants"/>
        </authorList>
    </citation>
    <scope>IDENTIFICATION</scope>
    <source>
        <strain evidence="7">cv. Jemalong A17</strain>
    </source>
</reference>